<organism evidence="12">
    <name type="scientific">Anthurium amnicola</name>
    <dbReference type="NCBI Taxonomy" id="1678845"/>
    <lineage>
        <taxon>Eukaryota</taxon>
        <taxon>Viridiplantae</taxon>
        <taxon>Streptophyta</taxon>
        <taxon>Embryophyta</taxon>
        <taxon>Tracheophyta</taxon>
        <taxon>Spermatophyta</taxon>
        <taxon>Magnoliopsida</taxon>
        <taxon>Liliopsida</taxon>
        <taxon>Araceae</taxon>
        <taxon>Pothoideae</taxon>
        <taxon>Potheae</taxon>
        <taxon>Anthurium</taxon>
    </lineage>
</organism>
<comment type="subcellular location">
    <subcellularLocation>
        <location evidence="8 9">Nucleus</location>
    </subcellularLocation>
</comment>
<accession>A0A1D1YS25</accession>
<name>A0A1D1YS25_9ARAE</name>
<evidence type="ECO:0000256" key="1">
    <source>
        <dbReference type="ARBA" id="ARBA00022723"/>
    </source>
</evidence>
<reference evidence="12" key="1">
    <citation type="submission" date="2015-07" db="EMBL/GenBank/DDBJ databases">
        <title>Transcriptome Assembly of Anthurium amnicola.</title>
        <authorList>
            <person name="Suzuki J."/>
        </authorList>
    </citation>
    <scope>NUCLEOTIDE SEQUENCE</scope>
</reference>
<dbReference type="PANTHER" id="PTHR31992:SF141">
    <property type="entry name" value="DOF ZINC FINGER PROTEIN DOF1.4"/>
    <property type="match status" value="1"/>
</dbReference>
<protein>
    <recommendedName>
        <fullName evidence="9">Dof zinc finger protein</fullName>
    </recommendedName>
</protein>
<gene>
    <name evidence="12" type="primary">PBF</name>
    <name evidence="12" type="ORF">g.108351</name>
</gene>
<evidence type="ECO:0000259" key="11">
    <source>
        <dbReference type="PROSITE" id="PS50884"/>
    </source>
</evidence>
<evidence type="ECO:0000256" key="3">
    <source>
        <dbReference type="ARBA" id="ARBA00022833"/>
    </source>
</evidence>
<evidence type="ECO:0000256" key="5">
    <source>
        <dbReference type="ARBA" id="ARBA00023125"/>
    </source>
</evidence>
<evidence type="ECO:0000256" key="2">
    <source>
        <dbReference type="ARBA" id="ARBA00022771"/>
    </source>
</evidence>
<evidence type="ECO:0000313" key="12">
    <source>
        <dbReference type="EMBL" id="JAT57465.1"/>
    </source>
</evidence>
<keyword evidence="6 9" id="KW-0804">Transcription</keyword>
<comment type="function">
    <text evidence="9">Transcription factor that binds specifically to a 5'-AA[AG]G-3' consensus core sequence.</text>
</comment>
<keyword evidence="7 8" id="KW-0539">Nucleus</keyword>
<sequence>QPRHFCKDCRRYWTVGGTQRNVPVGGSTRRSTHHQNKHQSSTSSSTRRRPAPPAPVSPSSSSSSPHTLTSLPFDTPSISPLDLSAASMAMPKATTESAPPVDAVRCFESLLSEPLPAGFLALGDPFLGGREAFGLDLGLGGAPCEVIDDEIGFGIGRAAPTWPFLGDDDSSLLAGGSSVAAGGVERDSWQVVASEAELDGGDGSDCFGWPELAISTTPGKGLP</sequence>
<dbReference type="GO" id="GO:0003677">
    <property type="term" value="F:DNA binding"/>
    <property type="evidence" value="ECO:0007669"/>
    <property type="project" value="UniProtKB-UniRule"/>
</dbReference>
<dbReference type="GO" id="GO:0005634">
    <property type="term" value="C:nucleus"/>
    <property type="evidence" value="ECO:0007669"/>
    <property type="project" value="UniProtKB-SubCell"/>
</dbReference>
<evidence type="ECO:0000256" key="9">
    <source>
        <dbReference type="RuleBase" id="RU369094"/>
    </source>
</evidence>
<dbReference type="InterPro" id="IPR003851">
    <property type="entry name" value="Znf_Dof"/>
</dbReference>
<evidence type="ECO:0000256" key="10">
    <source>
        <dbReference type="SAM" id="MobiDB-lite"/>
    </source>
</evidence>
<dbReference type="InterPro" id="IPR045174">
    <property type="entry name" value="Dof"/>
</dbReference>
<evidence type="ECO:0000256" key="8">
    <source>
        <dbReference type="PROSITE-ProRule" id="PRU00071"/>
    </source>
</evidence>
<keyword evidence="2 8" id="KW-0863">Zinc-finger</keyword>
<keyword evidence="1 9" id="KW-0479">Metal-binding</keyword>
<evidence type="ECO:0000256" key="4">
    <source>
        <dbReference type="ARBA" id="ARBA00023015"/>
    </source>
</evidence>
<dbReference type="PROSITE" id="PS50884">
    <property type="entry name" value="ZF_DOF_2"/>
    <property type="match status" value="1"/>
</dbReference>
<evidence type="ECO:0000256" key="7">
    <source>
        <dbReference type="ARBA" id="ARBA00023242"/>
    </source>
</evidence>
<feature type="compositionally biased region" description="Low complexity" evidence="10">
    <location>
        <begin position="57"/>
        <end position="72"/>
    </location>
</feature>
<dbReference type="EMBL" id="GDJX01010471">
    <property type="protein sequence ID" value="JAT57465.1"/>
    <property type="molecule type" value="Transcribed_RNA"/>
</dbReference>
<feature type="region of interest" description="Disordered" evidence="10">
    <location>
        <begin position="17"/>
        <end position="74"/>
    </location>
</feature>
<keyword evidence="4 9" id="KW-0805">Transcription regulation</keyword>
<dbReference type="GO" id="GO:0003700">
    <property type="term" value="F:DNA-binding transcription factor activity"/>
    <property type="evidence" value="ECO:0007669"/>
    <property type="project" value="UniProtKB-UniRule"/>
</dbReference>
<feature type="non-terminal residue" evidence="12">
    <location>
        <position position="1"/>
    </location>
</feature>
<keyword evidence="3 9" id="KW-0862">Zinc</keyword>
<dbReference type="GO" id="GO:0008270">
    <property type="term" value="F:zinc ion binding"/>
    <property type="evidence" value="ECO:0007669"/>
    <property type="project" value="UniProtKB-KW"/>
</dbReference>
<dbReference type="AlphaFoldDB" id="A0A1D1YS25"/>
<dbReference type="PANTHER" id="PTHR31992">
    <property type="entry name" value="DOF ZINC FINGER PROTEIN DOF1.4-RELATED"/>
    <property type="match status" value="1"/>
</dbReference>
<proteinExistence type="predicted"/>
<dbReference type="Pfam" id="PF02701">
    <property type="entry name" value="Zn_ribbon_Dof"/>
    <property type="match status" value="1"/>
</dbReference>
<evidence type="ECO:0000256" key="6">
    <source>
        <dbReference type="ARBA" id="ARBA00023163"/>
    </source>
</evidence>
<keyword evidence="5 8" id="KW-0238">DNA-binding</keyword>
<feature type="domain" description="Dof-type" evidence="11">
    <location>
        <begin position="1"/>
        <end position="33"/>
    </location>
</feature>